<protein>
    <submittedName>
        <fullName evidence="1">Uncharacterized protein</fullName>
    </submittedName>
</protein>
<name>A0A3M7RYP2_BRAPC</name>
<accession>A0A3M7RYP2</accession>
<evidence type="ECO:0000313" key="1">
    <source>
        <dbReference type="EMBL" id="RNA28681.1"/>
    </source>
</evidence>
<dbReference type="Proteomes" id="UP000276133">
    <property type="component" value="Unassembled WGS sequence"/>
</dbReference>
<sequence>MILETFECMRKVRHLRYKKKEEKHGKICTQNHTKLINNNFITRPLCQTKFLKPLHCYWNCKPLHWENMVYHVHLCF</sequence>
<comment type="caution">
    <text evidence="1">The sequence shown here is derived from an EMBL/GenBank/DDBJ whole genome shotgun (WGS) entry which is preliminary data.</text>
</comment>
<dbReference type="EMBL" id="REGN01002354">
    <property type="protein sequence ID" value="RNA28681.1"/>
    <property type="molecule type" value="Genomic_DNA"/>
</dbReference>
<keyword evidence="2" id="KW-1185">Reference proteome</keyword>
<evidence type="ECO:0000313" key="2">
    <source>
        <dbReference type="Proteomes" id="UP000276133"/>
    </source>
</evidence>
<gene>
    <name evidence="1" type="ORF">BpHYR1_008305</name>
</gene>
<organism evidence="1 2">
    <name type="scientific">Brachionus plicatilis</name>
    <name type="common">Marine rotifer</name>
    <name type="synonym">Brachionus muelleri</name>
    <dbReference type="NCBI Taxonomy" id="10195"/>
    <lineage>
        <taxon>Eukaryota</taxon>
        <taxon>Metazoa</taxon>
        <taxon>Spiralia</taxon>
        <taxon>Gnathifera</taxon>
        <taxon>Rotifera</taxon>
        <taxon>Eurotatoria</taxon>
        <taxon>Monogononta</taxon>
        <taxon>Pseudotrocha</taxon>
        <taxon>Ploima</taxon>
        <taxon>Brachionidae</taxon>
        <taxon>Brachionus</taxon>
    </lineage>
</organism>
<proteinExistence type="predicted"/>
<reference evidence="1 2" key="1">
    <citation type="journal article" date="2018" name="Sci. Rep.">
        <title>Genomic signatures of local adaptation to the degree of environmental predictability in rotifers.</title>
        <authorList>
            <person name="Franch-Gras L."/>
            <person name="Hahn C."/>
            <person name="Garcia-Roger E.M."/>
            <person name="Carmona M.J."/>
            <person name="Serra M."/>
            <person name="Gomez A."/>
        </authorList>
    </citation>
    <scope>NUCLEOTIDE SEQUENCE [LARGE SCALE GENOMIC DNA]</scope>
    <source>
        <strain evidence="1">HYR1</strain>
    </source>
</reference>
<dbReference type="AlphaFoldDB" id="A0A3M7RYP2"/>